<proteinExistence type="predicted"/>
<dbReference type="Proteomes" id="UP000561326">
    <property type="component" value="Unassembled WGS sequence"/>
</dbReference>
<evidence type="ECO:0000313" key="1">
    <source>
        <dbReference type="EMBL" id="NMF00320.1"/>
    </source>
</evidence>
<dbReference type="EMBL" id="JABAGO010000043">
    <property type="protein sequence ID" value="NMF00320.1"/>
    <property type="molecule type" value="Genomic_DNA"/>
</dbReference>
<gene>
    <name evidence="1" type="ORF">HF838_19005</name>
</gene>
<accession>A0A848D0P3</accession>
<comment type="caution">
    <text evidence="1">The sequence shown here is derived from an EMBL/GenBank/DDBJ whole genome shotgun (WGS) entry which is preliminary data.</text>
</comment>
<evidence type="ECO:0000313" key="2">
    <source>
        <dbReference type="Proteomes" id="UP000561326"/>
    </source>
</evidence>
<dbReference type="AlphaFoldDB" id="A0A848D0P3"/>
<reference evidence="1 2" key="1">
    <citation type="submission" date="2020-04" db="EMBL/GenBank/DDBJ databases">
        <authorList>
            <person name="Hitch T.C.A."/>
            <person name="Wylensek D."/>
            <person name="Clavel T."/>
        </authorList>
    </citation>
    <scope>NUCLEOTIDE SEQUENCE [LARGE SCALE GENOMIC DNA]</scope>
    <source>
        <strain evidence="1 2">WB01_D5_05</strain>
    </source>
</reference>
<sequence length="82" mass="9485">MEANHNEGKKASVLTVNEKKAYRKSERKTALTSALHRYKQHLRELEADTLNVKTEAGRKALTNKIWRIIDKIRVVEAKLKSK</sequence>
<protein>
    <submittedName>
        <fullName evidence="1">Uncharacterized protein</fullName>
    </submittedName>
</protein>
<name>A0A848D0P3_ANEAE</name>
<dbReference type="RefSeq" id="WP_168976104.1">
    <property type="nucleotide sequence ID" value="NZ_JABAGO010000043.1"/>
</dbReference>
<organism evidence="1 2">
    <name type="scientific">Aneurinibacillus aneurinilyticus</name>
    <name type="common">Bacillus aneurinolyticus</name>
    <dbReference type="NCBI Taxonomy" id="1391"/>
    <lineage>
        <taxon>Bacteria</taxon>
        <taxon>Bacillati</taxon>
        <taxon>Bacillota</taxon>
        <taxon>Bacilli</taxon>
        <taxon>Bacillales</taxon>
        <taxon>Paenibacillaceae</taxon>
        <taxon>Aneurinibacillus group</taxon>
        <taxon>Aneurinibacillus</taxon>
    </lineage>
</organism>